<organism evidence="1 2">
    <name type="scientific">Dunaliella salina</name>
    <name type="common">Green alga</name>
    <name type="synonym">Protococcus salinus</name>
    <dbReference type="NCBI Taxonomy" id="3046"/>
    <lineage>
        <taxon>Eukaryota</taxon>
        <taxon>Viridiplantae</taxon>
        <taxon>Chlorophyta</taxon>
        <taxon>core chlorophytes</taxon>
        <taxon>Chlorophyceae</taxon>
        <taxon>CS clade</taxon>
        <taxon>Chlamydomonadales</taxon>
        <taxon>Dunaliellaceae</taxon>
        <taxon>Dunaliella</taxon>
    </lineage>
</organism>
<dbReference type="InterPro" id="IPR016266">
    <property type="entry name" value="POLE2"/>
</dbReference>
<protein>
    <submittedName>
        <fullName evidence="1">Uncharacterized protein</fullName>
    </submittedName>
</protein>
<keyword evidence="2" id="KW-1185">Reference proteome</keyword>
<sequence>MSLLLKKQINKEISNVGLAGSVEGAAIQRLADAVIEENRVVVDATTEEDRVLKLIREELKSLNEITIEHGGAQAISMVNVVNAFAVPKISYDPVARKMFNDTTPRHLFASAEAKQKLYLDRLQLIGQRMRRNRLFQQHDQLLAGSSEGHTSQLTDLQSLRGVLNQPRIVMGCISKAEDGRRFVLEDASGSVPLDLSEAVTTAGFFTGVCMCVCQVCVCVC</sequence>
<dbReference type="Proteomes" id="UP000815325">
    <property type="component" value="Unassembled WGS sequence"/>
</dbReference>
<dbReference type="EMBL" id="MU069876">
    <property type="protein sequence ID" value="KAF5832407.1"/>
    <property type="molecule type" value="Genomic_DNA"/>
</dbReference>
<evidence type="ECO:0000313" key="2">
    <source>
        <dbReference type="Proteomes" id="UP000815325"/>
    </source>
</evidence>
<proteinExistence type="predicted"/>
<reference evidence="1" key="1">
    <citation type="submission" date="2017-08" db="EMBL/GenBank/DDBJ databases">
        <authorList>
            <person name="Polle J.E."/>
            <person name="Barry K."/>
            <person name="Cushman J."/>
            <person name="Schmutz J."/>
            <person name="Tran D."/>
            <person name="Hathwaick L.T."/>
            <person name="Yim W.C."/>
            <person name="Jenkins J."/>
            <person name="Mckie-Krisberg Z.M."/>
            <person name="Prochnik S."/>
            <person name="Lindquist E."/>
            <person name="Dockter R.B."/>
            <person name="Adam C."/>
            <person name="Molina H."/>
            <person name="Bunkerborg J."/>
            <person name="Jin E."/>
            <person name="Buchheim M."/>
            <person name="Magnuson J."/>
        </authorList>
    </citation>
    <scope>NUCLEOTIDE SEQUENCE</scope>
    <source>
        <strain evidence="1">CCAP 19/18</strain>
    </source>
</reference>
<gene>
    <name evidence="1" type="ORF">DUNSADRAFT_11709</name>
</gene>
<dbReference type="PANTHER" id="PTHR12708:SF0">
    <property type="entry name" value="DNA POLYMERASE EPSILON SUBUNIT 2"/>
    <property type="match status" value="1"/>
</dbReference>
<feature type="non-terminal residue" evidence="1">
    <location>
        <position position="220"/>
    </location>
</feature>
<evidence type="ECO:0000313" key="1">
    <source>
        <dbReference type="EMBL" id="KAF5832407.1"/>
    </source>
</evidence>
<dbReference type="PANTHER" id="PTHR12708">
    <property type="entry name" value="DNA POLYMERASE EPSILON SUBUNIT B"/>
    <property type="match status" value="1"/>
</dbReference>
<comment type="caution">
    <text evidence="1">The sequence shown here is derived from an EMBL/GenBank/DDBJ whole genome shotgun (WGS) entry which is preliminary data.</text>
</comment>
<accession>A0ABQ7GCR5</accession>
<name>A0ABQ7GCR5_DUNSA</name>